<organism evidence="1 2">
    <name type="scientific">Stephania japonica</name>
    <dbReference type="NCBI Taxonomy" id="461633"/>
    <lineage>
        <taxon>Eukaryota</taxon>
        <taxon>Viridiplantae</taxon>
        <taxon>Streptophyta</taxon>
        <taxon>Embryophyta</taxon>
        <taxon>Tracheophyta</taxon>
        <taxon>Spermatophyta</taxon>
        <taxon>Magnoliopsida</taxon>
        <taxon>Ranunculales</taxon>
        <taxon>Menispermaceae</taxon>
        <taxon>Menispermoideae</taxon>
        <taxon>Cissampelideae</taxon>
        <taxon>Stephania</taxon>
    </lineage>
</organism>
<evidence type="ECO:0000313" key="2">
    <source>
        <dbReference type="Proteomes" id="UP001417504"/>
    </source>
</evidence>
<comment type="caution">
    <text evidence="1">The sequence shown here is derived from an EMBL/GenBank/DDBJ whole genome shotgun (WGS) entry which is preliminary data.</text>
</comment>
<protein>
    <submittedName>
        <fullName evidence="1">Uncharacterized protein</fullName>
    </submittedName>
</protein>
<proteinExistence type="predicted"/>
<dbReference type="AlphaFoldDB" id="A0AAP0KNN5"/>
<gene>
    <name evidence="1" type="ORF">Sjap_002553</name>
</gene>
<dbReference type="Proteomes" id="UP001417504">
    <property type="component" value="Unassembled WGS sequence"/>
</dbReference>
<name>A0AAP0KNN5_9MAGN</name>
<keyword evidence="2" id="KW-1185">Reference proteome</keyword>
<reference evidence="1 2" key="1">
    <citation type="submission" date="2024-01" db="EMBL/GenBank/DDBJ databases">
        <title>Genome assemblies of Stephania.</title>
        <authorList>
            <person name="Yang L."/>
        </authorList>
    </citation>
    <scope>NUCLEOTIDE SEQUENCE [LARGE SCALE GENOMIC DNA]</scope>
    <source>
        <strain evidence="1">QJT</strain>
        <tissue evidence="1">Leaf</tissue>
    </source>
</reference>
<sequence>MEAIVGRRVVETTPFLFSLTDQAAKVDDLLGGGPPSVVLPLRSSGWRGSFVGPTDLWRRAATAVPPDGSSRRHQRACQCHIPLLSKSSMNKQGNQSGGVRLYLFLSLNTPLVLLLSSTLKFE</sequence>
<evidence type="ECO:0000313" key="1">
    <source>
        <dbReference type="EMBL" id="KAK9155073.1"/>
    </source>
</evidence>
<accession>A0AAP0KNN5</accession>
<dbReference type="EMBL" id="JBBNAE010000001">
    <property type="protein sequence ID" value="KAK9155073.1"/>
    <property type="molecule type" value="Genomic_DNA"/>
</dbReference>